<sequence length="255" mass="28612">ERGGSRGTIPCRAALRRPARAGHRGGLGDRGGGGPRPARRGRRSAARRAGRRPRGGGRRRARRRPRARRRARRARRGRRPAHHPGPAGRARQRGGHRVDDERARDAAGGVGGRLRGQRARHVPVLQARHPRDDASRGRLHRQRRVRRGPRGPAQPGRLLRLQGSGDRPDQGHRRRPRRRRDPRQRRLSGDGRHPVGQAAGRGRRRVARRPPRAPADGAVGPARRDRRGGALPRLGRGRVRDRDELRHRRRAYGGV</sequence>
<name>A0A6J4S656_9ACTN</name>
<evidence type="ECO:0000313" key="2">
    <source>
        <dbReference type="EMBL" id="CAA9490261.1"/>
    </source>
</evidence>
<feature type="compositionally biased region" description="Basic residues" evidence="1">
    <location>
        <begin position="201"/>
        <end position="211"/>
    </location>
</feature>
<accession>A0A6J4S656</accession>
<dbReference type="EMBL" id="CADCVL010000352">
    <property type="protein sequence ID" value="CAA9490261.1"/>
    <property type="molecule type" value="Genomic_DNA"/>
</dbReference>
<feature type="compositionally biased region" description="Basic and acidic residues" evidence="1">
    <location>
        <begin position="96"/>
        <end position="105"/>
    </location>
</feature>
<reference evidence="2" key="1">
    <citation type="submission" date="2020-02" db="EMBL/GenBank/DDBJ databases">
        <authorList>
            <person name="Meier V. D."/>
        </authorList>
    </citation>
    <scope>NUCLEOTIDE SEQUENCE</scope>
    <source>
        <strain evidence="2">AVDCRST_MAG65</strain>
    </source>
</reference>
<feature type="compositionally biased region" description="Gly residues" evidence="1">
    <location>
        <begin position="24"/>
        <end position="35"/>
    </location>
</feature>
<dbReference type="AlphaFoldDB" id="A0A6J4S656"/>
<feature type="compositionally biased region" description="Basic residues" evidence="1">
    <location>
        <begin position="172"/>
        <end position="186"/>
    </location>
</feature>
<feature type="non-terminal residue" evidence="2">
    <location>
        <position position="1"/>
    </location>
</feature>
<feature type="compositionally biased region" description="Basic residues" evidence="1">
    <location>
        <begin position="137"/>
        <end position="149"/>
    </location>
</feature>
<evidence type="ECO:0000256" key="1">
    <source>
        <dbReference type="SAM" id="MobiDB-lite"/>
    </source>
</evidence>
<feature type="compositionally biased region" description="Basic residues" evidence="1">
    <location>
        <begin position="37"/>
        <end position="82"/>
    </location>
</feature>
<proteinExistence type="predicted"/>
<gene>
    <name evidence="2" type="ORF">AVDCRST_MAG65-1980</name>
</gene>
<feature type="compositionally biased region" description="Low complexity" evidence="1">
    <location>
        <begin position="150"/>
        <end position="161"/>
    </location>
</feature>
<feature type="region of interest" description="Disordered" evidence="1">
    <location>
        <begin position="1"/>
        <end position="255"/>
    </location>
</feature>
<organism evidence="2">
    <name type="scientific">uncultured Solirubrobacteraceae bacterium</name>
    <dbReference type="NCBI Taxonomy" id="1162706"/>
    <lineage>
        <taxon>Bacteria</taxon>
        <taxon>Bacillati</taxon>
        <taxon>Actinomycetota</taxon>
        <taxon>Thermoleophilia</taxon>
        <taxon>Solirubrobacterales</taxon>
        <taxon>Solirubrobacteraceae</taxon>
        <taxon>environmental samples</taxon>
    </lineage>
</organism>
<feature type="non-terminal residue" evidence="2">
    <location>
        <position position="255"/>
    </location>
</feature>
<dbReference type="GO" id="GO:0004316">
    <property type="term" value="F:3-oxoacyl-[acyl-carrier-protein] reductase (NADPH) activity"/>
    <property type="evidence" value="ECO:0007669"/>
    <property type="project" value="UniProtKB-EC"/>
</dbReference>
<feature type="compositionally biased region" description="Basic residues" evidence="1">
    <location>
        <begin position="14"/>
        <end position="23"/>
    </location>
</feature>
<dbReference type="EC" id="1.1.1.100" evidence="2"/>
<keyword evidence="2" id="KW-0560">Oxidoreductase</keyword>
<protein>
    <submittedName>
        <fullName evidence="2">3-oxoacyl-[acyl-carrier protein] reductase</fullName>
        <ecNumber evidence="2">1.1.1.100</ecNumber>
    </submittedName>
</protein>